<dbReference type="RefSeq" id="WP_015882469.1">
    <property type="nucleotide sequence ID" value="NC_012669.1"/>
</dbReference>
<keyword evidence="1" id="KW-0812">Transmembrane</keyword>
<sequence length="143" mass="14445">MAAAPASTPATPDARPRRRTPAGIARWVAFGLACVAVGYLLLVPVYAGVEATSTGSAVETTATLLEVNGPTALVSLAFPIVMTIVPILVGGRRGRVVSVLCTVLLVAFVILGGFSIGLFFAPAGLAAIVGLFLRDTGSAPAEP</sequence>
<feature type="transmembrane region" description="Helical" evidence="1">
    <location>
        <begin position="103"/>
        <end position="133"/>
    </location>
</feature>
<protein>
    <submittedName>
        <fullName evidence="2">Uncharacterized protein</fullName>
    </submittedName>
</protein>
<dbReference type="OrthoDB" id="9971937at2"/>
<keyword evidence="3" id="KW-1185">Reference proteome</keyword>
<dbReference type="Proteomes" id="UP000007962">
    <property type="component" value="Chromosome"/>
</dbReference>
<feature type="transmembrane region" description="Helical" evidence="1">
    <location>
        <begin position="27"/>
        <end position="49"/>
    </location>
</feature>
<dbReference type="EMBL" id="CP001618">
    <property type="protein sequence ID" value="ACQ80229.1"/>
    <property type="molecule type" value="Genomic_DNA"/>
</dbReference>
<keyword evidence="1" id="KW-0472">Membrane</keyword>
<keyword evidence="1" id="KW-1133">Transmembrane helix</keyword>
<gene>
    <name evidence="2" type="ordered locus">Bcav_1974</name>
</gene>
<reference evidence="2 3" key="1">
    <citation type="journal article" date="2009" name="Stand. Genomic Sci.">
        <title>Complete genome sequence of Beutenbergia cavernae type strain (HKI 0122).</title>
        <authorList>
            <person name="Land M."/>
            <person name="Pukall R."/>
            <person name="Abt B."/>
            <person name="Goker M."/>
            <person name="Rohde M."/>
            <person name="Glavina Del Rio T."/>
            <person name="Tice H."/>
            <person name="Copeland A."/>
            <person name="Cheng J.F."/>
            <person name="Lucas S."/>
            <person name="Chen F."/>
            <person name="Nolan M."/>
            <person name="Bruce D."/>
            <person name="Goodwin L."/>
            <person name="Pitluck S."/>
            <person name="Ivanova N."/>
            <person name="Mavromatis K."/>
            <person name="Ovchinnikova G."/>
            <person name="Pati A."/>
            <person name="Chen A."/>
            <person name="Palaniappan K."/>
            <person name="Hauser L."/>
            <person name="Chang Y.J."/>
            <person name="Jefferies C.C."/>
            <person name="Saunders E."/>
            <person name="Brettin T."/>
            <person name="Detter J.C."/>
            <person name="Han C."/>
            <person name="Chain P."/>
            <person name="Bristow J."/>
            <person name="Eisen J.A."/>
            <person name="Markowitz V."/>
            <person name="Hugenholtz P."/>
            <person name="Kyrpides N.C."/>
            <person name="Klenk H.P."/>
            <person name="Lapidus A."/>
        </authorList>
    </citation>
    <scope>NUCLEOTIDE SEQUENCE [LARGE SCALE GENOMIC DNA]</scope>
    <source>
        <strain evidence="3">ATCC BAA-8 / DSM 12333 / NBRC 16432</strain>
    </source>
</reference>
<name>C5C5N8_BEUC1</name>
<proteinExistence type="predicted"/>
<dbReference type="AlphaFoldDB" id="C5C5N8"/>
<dbReference type="KEGG" id="bcv:Bcav_1974"/>
<organism evidence="2 3">
    <name type="scientific">Beutenbergia cavernae (strain ATCC BAA-8 / DSM 12333 / CCUG 43141 / JCM 11478 / NBRC 16432 / NCIMB 13614 / HKI 0122)</name>
    <dbReference type="NCBI Taxonomy" id="471853"/>
    <lineage>
        <taxon>Bacteria</taxon>
        <taxon>Bacillati</taxon>
        <taxon>Actinomycetota</taxon>
        <taxon>Actinomycetes</taxon>
        <taxon>Micrococcales</taxon>
        <taxon>Beutenbergiaceae</taxon>
        <taxon>Beutenbergia</taxon>
    </lineage>
</organism>
<evidence type="ECO:0000313" key="3">
    <source>
        <dbReference type="Proteomes" id="UP000007962"/>
    </source>
</evidence>
<dbReference type="eggNOG" id="ENOG502ZG1G">
    <property type="taxonomic scope" value="Bacteria"/>
</dbReference>
<evidence type="ECO:0000313" key="2">
    <source>
        <dbReference type="EMBL" id="ACQ80229.1"/>
    </source>
</evidence>
<accession>C5C5N8</accession>
<dbReference type="HOGENOM" id="CLU_1802326_0_0_11"/>
<feature type="transmembrane region" description="Helical" evidence="1">
    <location>
        <begin position="69"/>
        <end position="91"/>
    </location>
</feature>
<evidence type="ECO:0000256" key="1">
    <source>
        <dbReference type="SAM" id="Phobius"/>
    </source>
</evidence>
<dbReference type="STRING" id="471853.Bcav_1974"/>